<evidence type="ECO:0000313" key="3">
    <source>
        <dbReference type="Proteomes" id="UP000230750"/>
    </source>
</evidence>
<proteinExistence type="predicted"/>
<gene>
    <name evidence="2" type="ORF">BSL78_17165</name>
</gene>
<evidence type="ECO:0000313" key="2">
    <source>
        <dbReference type="EMBL" id="PIK45957.1"/>
    </source>
</evidence>
<dbReference type="Pfam" id="PF05699">
    <property type="entry name" value="Dimer_Tnp_hAT"/>
    <property type="match status" value="1"/>
</dbReference>
<dbReference type="InterPro" id="IPR008906">
    <property type="entry name" value="HATC_C_dom"/>
</dbReference>
<dbReference type="OrthoDB" id="4951847at2759"/>
<feature type="domain" description="HAT C-terminal dimerisation" evidence="1">
    <location>
        <begin position="238"/>
        <end position="304"/>
    </location>
</feature>
<protein>
    <recommendedName>
        <fullName evidence="1">HAT C-terminal dimerisation domain-containing protein</fullName>
    </recommendedName>
</protein>
<dbReference type="GO" id="GO:0046983">
    <property type="term" value="F:protein dimerization activity"/>
    <property type="evidence" value="ECO:0007669"/>
    <property type="project" value="InterPro"/>
</dbReference>
<keyword evidence="3" id="KW-1185">Reference proteome</keyword>
<comment type="caution">
    <text evidence="2">The sequence shown here is derived from an EMBL/GenBank/DDBJ whole genome shotgun (WGS) entry which is preliminary data.</text>
</comment>
<evidence type="ECO:0000259" key="1">
    <source>
        <dbReference type="Pfam" id="PF05699"/>
    </source>
</evidence>
<dbReference type="EMBL" id="MRZV01000673">
    <property type="protein sequence ID" value="PIK45957.1"/>
    <property type="molecule type" value="Genomic_DNA"/>
</dbReference>
<dbReference type="Proteomes" id="UP000230750">
    <property type="component" value="Unassembled WGS sequence"/>
</dbReference>
<dbReference type="AlphaFoldDB" id="A0A2G8KD73"/>
<sequence>MRRKMEEDEESDLVTYGCSAHMLNLLAYDVEVPNVKEQVVHVVKYFRNNHFASALYRQEGGNCLIMPQDVRWNTMSDCLDAYIKNWSKLLKICEEHRDRIDPTVKTKVSNMVLKRSAEELLGRLRPIAIALDRMQRDTTMLAESVDVWKELRDQLGLLDNREVTRKFERRYEQAMTPAHLLANLLHPTHRGARLTDDERDAALDYASRRWPSIMPMIVKFQAQSRPFQPCKFTDDVTHAVSPGEWWCSHEGIKEENLMVVKKLLSAVAASSGVERVFSSYGLVHSKLRNRLGTHKAAKLVFLFKALNMK</sequence>
<reference evidence="2 3" key="1">
    <citation type="journal article" date="2017" name="PLoS Biol.">
        <title>The sea cucumber genome provides insights into morphological evolution and visceral regeneration.</title>
        <authorList>
            <person name="Zhang X."/>
            <person name="Sun L."/>
            <person name="Yuan J."/>
            <person name="Sun Y."/>
            <person name="Gao Y."/>
            <person name="Zhang L."/>
            <person name="Li S."/>
            <person name="Dai H."/>
            <person name="Hamel J.F."/>
            <person name="Liu C."/>
            <person name="Yu Y."/>
            <person name="Liu S."/>
            <person name="Lin W."/>
            <person name="Guo K."/>
            <person name="Jin S."/>
            <person name="Xu P."/>
            <person name="Storey K.B."/>
            <person name="Huan P."/>
            <person name="Zhang T."/>
            <person name="Zhou Y."/>
            <person name="Zhang J."/>
            <person name="Lin C."/>
            <person name="Li X."/>
            <person name="Xing L."/>
            <person name="Huo D."/>
            <person name="Sun M."/>
            <person name="Wang L."/>
            <person name="Mercier A."/>
            <person name="Li F."/>
            <person name="Yang H."/>
            <person name="Xiang J."/>
        </authorList>
    </citation>
    <scope>NUCLEOTIDE SEQUENCE [LARGE SCALE GENOMIC DNA]</scope>
    <source>
        <strain evidence="2">Shaxun</strain>
        <tissue evidence="2">Muscle</tissue>
    </source>
</reference>
<accession>A0A2G8KD73</accession>
<organism evidence="2 3">
    <name type="scientific">Stichopus japonicus</name>
    <name type="common">Sea cucumber</name>
    <dbReference type="NCBI Taxonomy" id="307972"/>
    <lineage>
        <taxon>Eukaryota</taxon>
        <taxon>Metazoa</taxon>
        <taxon>Echinodermata</taxon>
        <taxon>Eleutherozoa</taxon>
        <taxon>Echinozoa</taxon>
        <taxon>Holothuroidea</taxon>
        <taxon>Aspidochirotacea</taxon>
        <taxon>Aspidochirotida</taxon>
        <taxon>Stichopodidae</taxon>
        <taxon>Apostichopus</taxon>
    </lineage>
</organism>
<name>A0A2G8KD73_STIJA</name>
<dbReference type="InterPro" id="IPR012337">
    <property type="entry name" value="RNaseH-like_sf"/>
</dbReference>
<dbReference type="SUPFAM" id="SSF53098">
    <property type="entry name" value="Ribonuclease H-like"/>
    <property type="match status" value="1"/>
</dbReference>
<dbReference type="STRING" id="307972.A0A2G8KD73"/>